<comment type="caution">
    <text evidence="2">The sequence shown here is derived from an EMBL/GenBank/DDBJ whole genome shotgun (WGS) entry which is preliminary data.</text>
</comment>
<feature type="region of interest" description="Disordered" evidence="1">
    <location>
        <begin position="337"/>
        <end position="356"/>
    </location>
</feature>
<dbReference type="EMBL" id="CAUJNA010003862">
    <property type="protein sequence ID" value="CAJ1411223.1"/>
    <property type="molecule type" value="Genomic_DNA"/>
</dbReference>
<reference evidence="2" key="1">
    <citation type="submission" date="2023-08" db="EMBL/GenBank/DDBJ databases">
        <authorList>
            <person name="Chen Y."/>
            <person name="Shah S."/>
            <person name="Dougan E. K."/>
            <person name="Thang M."/>
            <person name="Chan C."/>
        </authorList>
    </citation>
    <scope>NUCLEOTIDE SEQUENCE</scope>
</reference>
<sequence>MPTDFSMENMPHTSPHRKPVRSRSISSWVRCRDELLSGIFRELCELGPACRRQVLQQHFSQGQRAALEQWMLRRRSTPKPRGRKRKPKGCQVSKWKSCRPARKQDPRGALQLKGVVCTTNPTSGKQSFYAVAYLGILRFTSRKTQDLWEVTWYREALLCLVHRVRDLHGAMEERLLCAVTEALPSVRALGLRLAVRLRPCRWVAQPLSTPTFVATNQAGLQQALHAWRRLHTALEDLRATESAGPPSSEEERSWMALRGALLDVEAEKGLPRQLRERRLAQAQHSRAAHRQRLLERWNRQRMAGEDRLAQAGRKRDRGFQQRGLRLLERLARAEQGLRQAKGLRGTTASSSSTFGP</sequence>
<dbReference type="Proteomes" id="UP001178507">
    <property type="component" value="Unassembled WGS sequence"/>
</dbReference>
<keyword evidence="3" id="KW-1185">Reference proteome</keyword>
<dbReference type="AlphaFoldDB" id="A0AA36JTQ4"/>
<protein>
    <submittedName>
        <fullName evidence="2">Uncharacterized protein</fullName>
    </submittedName>
</protein>
<evidence type="ECO:0000313" key="3">
    <source>
        <dbReference type="Proteomes" id="UP001178507"/>
    </source>
</evidence>
<accession>A0AA36JTQ4</accession>
<proteinExistence type="predicted"/>
<name>A0AA36JTQ4_9DINO</name>
<evidence type="ECO:0000256" key="1">
    <source>
        <dbReference type="SAM" id="MobiDB-lite"/>
    </source>
</evidence>
<feature type="compositionally biased region" description="Polar residues" evidence="1">
    <location>
        <begin position="346"/>
        <end position="356"/>
    </location>
</feature>
<evidence type="ECO:0000313" key="2">
    <source>
        <dbReference type="EMBL" id="CAJ1411223.1"/>
    </source>
</evidence>
<organism evidence="2 3">
    <name type="scientific">Effrenium voratum</name>
    <dbReference type="NCBI Taxonomy" id="2562239"/>
    <lineage>
        <taxon>Eukaryota</taxon>
        <taxon>Sar</taxon>
        <taxon>Alveolata</taxon>
        <taxon>Dinophyceae</taxon>
        <taxon>Suessiales</taxon>
        <taxon>Symbiodiniaceae</taxon>
        <taxon>Effrenium</taxon>
    </lineage>
</organism>
<gene>
    <name evidence="2" type="ORF">EVOR1521_LOCUS31841</name>
</gene>